<accession>A0ABQ5KWR9</accession>
<dbReference type="Proteomes" id="UP001057375">
    <property type="component" value="Unassembled WGS sequence"/>
</dbReference>
<organism evidence="1 2">
    <name type="scientific">Aduncisulcus paluster</name>
    <dbReference type="NCBI Taxonomy" id="2918883"/>
    <lineage>
        <taxon>Eukaryota</taxon>
        <taxon>Metamonada</taxon>
        <taxon>Carpediemonas-like organisms</taxon>
        <taxon>Aduncisulcus</taxon>
    </lineage>
</organism>
<proteinExistence type="predicted"/>
<name>A0ABQ5KWR9_9EUKA</name>
<protein>
    <submittedName>
        <fullName evidence="1">Uncharacterized protein</fullName>
    </submittedName>
</protein>
<feature type="non-terminal residue" evidence="1">
    <location>
        <position position="1"/>
    </location>
</feature>
<evidence type="ECO:0000313" key="1">
    <source>
        <dbReference type="EMBL" id="GKT36892.1"/>
    </source>
</evidence>
<comment type="caution">
    <text evidence="1">The sequence shown here is derived from an EMBL/GenBank/DDBJ whole genome shotgun (WGS) entry which is preliminary data.</text>
</comment>
<sequence length="1048" mass="122880">SPITEQGPSHLLLYLASFLSCISKCVEKEPRIVSKRKSLQICKYWRDLCSLRSCRWIDAWKVLPLMRSAILCVLTEAEWIDMMKWVYQWYCHISSYVPEPHEEVIELSSELLLIREQYQAILAWLDIICCDPTRFVATSDLKTPLLTVAKLYLPLFSIMDSKHFFMRSNLLDRVTRIVLSMLRYLCQQDIDASSMSNMLDIHTILLSIGKKGDYDFALRRREVVEILKPYASTFLANIVQKSEYHQSMVMKFKQAHIEGLECEYTMEEIDAYFESIKHEYTSLLSIIEASGKKFNRVEPSMSLFDNVDNFYKIFFYFYKYDLNSSISGSNPKIQPYDDEELRKGDISLSKAIDLMKSQFEYTKLFFNFLSYDAKFSYCAQDVKFYTDFVNLHHFSTISVILILDCLHSRYKFQFKSRCYPQYLKPLAKCAVSIVVSWEELAENQFKSDPLRDELYKKDWFSFVQFKSQFDSEHSCMPLPPLLSCVKIHEIFLYHRFECIYAVYNNFFQIFRVHFMIRNSFECATRYNFSVWASIICLLQNKQFYEDFLHLVCLSSDIGSYLPIMIQLVIFYLFIHSQIDPSVSEHEVSNSVKGIISYKYVKIFDVKYKSYKTEVADSIKCIIRDFSDKLEQISILKKKSKFNLDALRIRAYQQTRSKRFVNPFIESDFLTSLQKIEHAKLPCFQTAFCTKKSSSIPYFSKFYILCRNIKHIDLVFPNICDYAFENEAITKFSFLPHIQSLSIWKKLDNGSDIRIFSITSQGKPNLSSMFEQQGYEFQWLQPLQYSLFPRNMYQPREKHTDGSDLSRLLPLGQSDFFSHSPLCLVKIKESGQFGIVSEIGNTTRYITYDSWGYLRITPIHRKSTYFLNHVPVKVDCFNGDEWTGTNRDVSVILVPEMLSTLNEFIRRIKRIVFYSAPEIGDGYCFLQCHRLIPSVNFIDIRPFDMNLRCIIHEISKKCSDISIRKSSSFNYISPISVSELSPDPHSPHLRLCSYPVVSPDTHADSSMFQQYSLSMNSCFFSDFDARIERRSVYEFIEITGGLIELLFAE</sequence>
<dbReference type="EMBL" id="BQXS01011328">
    <property type="protein sequence ID" value="GKT36892.1"/>
    <property type="molecule type" value="Genomic_DNA"/>
</dbReference>
<keyword evidence="2" id="KW-1185">Reference proteome</keyword>
<reference evidence="1" key="1">
    <citation type="submission" date="2022-03" db="EMBL/GenBank/DDBJ databases">
        <title>Draft genome sequence of Aduncisulcus paluster, a free-living microaerophilic Fornicata.</title>
        <authorList>
            <person name="Yuyama I."/>
            <person name="Kume K."/>
            <person name="Tamura T."/>
            <person name="Inagaki Y."/>
            <person name="Hashimoto T."/>
        </authorList>
    </citation>
    <scope>NUCLEOTIDE SEQUENCE</scope>
    <source>
        <strain evidence="1">NY0171</strain>
    </source>
</reference>
<gene>
    <name evidence="1" type="ORF">ADUPG1_009777</name>
</gene>
<evidence type="ECO:0000313" key="2">
    <source>
        <dbReference type="Proteomes" id="UP001057375"/>
    </source>
</evidence>